<dbReference type="EMBL" id="NEDP02004845">
    <property type="protein sequence ID" value="OWF44200.1"/>
    <property type="molecule type" value="Genomic_DNA"/>
</dbReference>
<dbReference type="EC" id="3.1.1.-" evidence="3"/>
<dbReference type="InterPro" id="IPR002018">
    <property type="entry name" value="CarbesteraseB"/>
</dbReference>
<dbReference type="InterPro" id="IPR019826">
    <property type="entry name" value="Carboxylesterase_B_AS"/>
</dbReference>
<feature type="domain" description="Carboxylesterase type B" evidence="5">
    <location>
        <begin position="30"/>
        <end position="539"/>
    </location>
</feature>
<evidence type="ECO:0000313" key="6">
    <source>
        <dbReference type="EMBL" id="OWF44200.1"/>
    </source>
</evidence>
<keyword evidence="7" id="KW-1185">Reference proteome</keyword>
<evidence type="ECO:0000256" key="2">
    <source>
        <dbReference type="ARBA" id="ARBA00022801"/>
    </source>
</evidence>
<keyword evidence="4" id="KW-0472">Membrane</keyword>
<dbReference type="Proteomes" id="UP000242188">
    <property type="component" value="Unassembled WGS sequence"/>
</dbReference>
<dbReference type="InterPro" id="IPR019819">
    <property type="entry name" value="Carboxylesterase_B_CS"/>
</dbReference>
<dbReference type="SUPFAM" id="SSF53474">
    <property type="entry name" value="alpha/beta-Hydrolases"/>
    <property type="match status" value="1"/>
</dbReference>
<keyword evidence="2 3" id="KW-0378">Hydrolase</keyword>
<dbReference type="InterPro" id="IPR029058">
    <property type="entry name" value="AB_hydrolase_fold"/>
</dbReference>
<name>A0A210Q632_MIZYE</name>
<gene>
    <name evidence="6" type="ORF">KP79_PYT14435</name>
</gene>
<evidence type="ECO:0000259" key="5">
    <source>
        <dbReference type="Pfam" id="PF00135"/>
    </source>
</evidence>
<dbReference type="GO" id="GO:0016787">
    <property type="term" value="F:hydrolase activity"/>
    <property type="evidence" value="ECO:0007669"/>
    <property type="project" value="UniProtKB-KW"/>
</dbReference>
<sequence length="546" mass="60075">MSYFPSLTKMEIYIIVVMFMVGVISADTNVVIQTKLGKLTGVKTESNLKFLGVPYAEPPTGNLRWADPVGRSPWSPAMYDATKLKPGCPQKGCFDMNPAFVCPTEVSEDCLYLNVFAPVTANSSSPNLPVLVYLHGGNFVHMSSNAVLFDGSVLSANGQMIVITLDYRLGALGFLVTATSNTAAGAKGNYGILDQRMALKWVKDNIRDFGGDPDKMTLSGQSAGAQSAVIHMMTPASSKYFRSVILESSPFSIPYKTRVEALYLGDLLADNLGCSRGDINCMATKSADDIATAQHTIRSDPTSIKLLDFFEPLGPFVDGSVVPYQPLEAMNHGIIADVPILIGTTSEETRIYIYEAWKKNLTVPLYTAALIGTFGPNHITQVLQMYPPVHVKDERDDLQHVSTDFIFSCAKRNFSRVAINQNKNAIFNYVFDHAFSFDGWGPNFTCCKNHVCHGSEIPYMFQPDFKNMTLNADEKVMADALGKYWSNFVKSGNPNKGGVTPPTLEWPQYNNSTNFSALRFATPRNNILVNVKQELCDFWDTVGYGA</sequence>
<dbReference type="Pfam" id="PF00135">
    <property type="entry name" value="COesterase"/>
    <property type="match status" value="1"/>
</dbReference>
<proteinExistence type="inferred from homology"/>
<evidence type="ECO:0000256" key="1">
    <source>
        <dbReference type="ARBA" id="ARBA00005964"/>
    </source>
</evidence>
<dbReference type="Gene3D" id="3.40.50.1820">
    <property type="entry name" value="alpha/beta hydrolase"/>
    <property type="match status" value="1"/>
</dbReference>
<evidence type="ECO:0000256" key="4">
    <source>
        <dbReference type="SAM" id="Phobius"/>
    </source>
</evidence>
<organism evidence="6 7">
    <name type="scientific">Mizuhopecten yessoensis</name>
    <name type="common">Japanese scallop</name>
    <name type="synonym">Patinopecten yessoensis</name>
    <dbReference type="NCBI Taxonomy" id="6573"/>
    <lineage>
        <taxon>Eukaryota</taxon>
        <taxon>Metazoa</taxon>
        <taxon>Spiralia</taxon>
        <taxon>Lophotrochozoa</taxon>
        <taxon>Mollusca</taxon>
        <taxon>Bivalvia</taxon>
        <taxon>Autobranchia</taxon>
        <taxon>Pteriomorphia</taxon>
        <taxon>Pectinida</taxon>
        <taxon>Pectinoidea</taxon>
        <taxon>Pectinidae</taxon>
        <taxon>Mizuhopecten</taxon>
    </lineage>
</organism>
<reference evidence="6 7" key="1">
    <citation type="journal article" date="2017" name="Nat. Ecol. Evol.">
        <title>Scallop genome provides insights into evolution of bilaterian karyotype and development.</title>
        <authorList>
            <person name="Wang S."/>
            <person name="Zhang J."/>
            <person name="Jiao W."/>
            <person name="Li J."/>
            <person name="Xun X."/>
            <person name="Sun Y."/>
            <person name="Guo X."/>
            <person name="Huan P."/>
            <person name="Dong B."/>
            <person name="Zhang L."/>
            <person name="Hu X."/>
            <person name="Sun X."/>
            <person name="Wang J."/>
            <person name="Zhao C."/>
            <person name="Wang Y."/>
            <person name="Wang D."/>
            <person name="Huang X."/>
            <person name="Wang R."/>
            <person name="Lv J."/>
            <person name="Li Y."/>
            <person name="Zhang Z."/>
            <person name="Liu B."/>
            <person name="Lu W."/>
            <person name="Hui Y."/>
            <person name="Liang J."/>
            <person name="Zhou Z."/>
            <person name="Hou R."/>
            <person name="Li X."/>
            <person name="Liu Y."/>
            <person name="Li H."/>
            <person name="Ning X."/>
            <person name="Lin Y."/>
            <person name="Zhao L."/>
            <person name="Xing Q."/>
            <person name="Dou J."/>
            <person name="Li Y."/>
            <person name="Mao J."/>
            <person name="Guo H."/>
            <person name="Dou H."/>
            <person name="Li T."/>
            <person name="Mu C."/>
            <person name="Jiang W."/>
            <person name="Fu Q."/>
            <person name="Fu X."/>
            <person name="Miao Y."/>
            <person name="Liu J."/>
            <person name="Yu Q."/>
            <person name="Li R."/>
            <person name="Liao H."/>
            <person name="Li X."/>
            <person name="Kong Y."/>
            <person name="Jiang Z."/>
            <person name="Chourrout D."/>
            <person name="Li R."/>
            <person name="Bao Z."/>
        </authorList>
    </citation>
    <scope>NUCLEOTIDE SEQUENCE [LARGE SCALE GENOMIC DNA]</scope>
    <source>
        <strain evidence="6 7">PY_sf001</strain>
    </source>
</reference>
<keyword evidence="4" id="KW-1133">Transmembrane helix</keyword>
<evidence type="ECO:0000313" key="7">
    <source>
        <dbReference type="Proteomes" id="UP000242188"/>
    </source>
</evidence>
<evidence type="ECO:0000256" key="3">
    <source>
        <dbReference type="RuleBase" id="RU361235"/>
    </source>
</evidence>
<dbReference type="PROSITE" id="PS00941">
    <property type="entry name" value="CARBOXYLESTERASE_B_2"/>
    <property type="match status" value="1"/>
</dbReference>
<dbReference type="PROSITE" id="PS00122">
    <property type="entry name" value="CARBOXYLESTERASE_B_1"/>
    <property type="match status" value="1"/>
</dbReference>
<comment type="caution">
    <text evidence="6">The sequence shown here is derived from an EMBL/GenBank/DDBJ whole genome shotgun (WGS) entry which is preliminary data.</text>
</comment>
<comment type="similarity">
    <text evidence="1 3">Belongs to the type-B carboxylesterase/lipase family.</text>
</comment>
<dbReference type="AlphaFoldDB" id="A0A210Q632"/>
<protein>
    <recommendedName>
        <fullName evidence="3">Carboxylic ester hydrolase</fullName>
        <ecNumber evidence="3">3.1.1.-</ecNumber>
    </recommendedName>
</protein>
<feature type="transmembrane region" description="Helical" evidence="4">
    <location>
        <begin position="12"/>
        <end position="32"/>
    </location>
</feature>
<dbReference type="PANTHER" id="PTHR45570">
    <property type="entry name" value="CARBOXYLIC ESTER HYDROLASE"/>
    <property type="match status" value="1"/>
</dbReference>
<dbReference type="PANTHER" id="PTHR45570:SF1">
    <property type="entry name" value="CARBOXYLIC ESTER HYDROLASE"/>
    <property type="match status" value="1"/>
</dbReference>
<dbReference type="OrthoDB" id="3200163at2759"/>
<accession>A0A210Q632</accession>
<keyword evidence="4" id="KW-0812">Transmembrane</keyword>